<evidence type="ECO:0008006" key="4">
    <source>
        <dbReference type="Google" id="ProtNLM"/>
    </source>
</evidence>
<dbReference type="EMBL" id="SODV01000001">
    <property type="protein sequence ID" value="TDX00242.1"/>
    <property type="molecule type" value="Genomic_DNA"/>
</dbReference>
<keyword evidence="1" id="KW-0812">Transmembrane</keyword>
<dbReference type="Proteomes" id="UP000294498">
    <property type="component" value="Unassembled WGS sequence"/>
</dbReference>
<dbReference type="OrthoDB" id="981249at2"/>
<protein>
    <recommendedName>
        <fullName evidence="4">Cell division protein FtsL</fullName>
    </recommendedName>
</protein>
<evidence type="ECO:0000313" key="3">
    <source>
        <dbReference type="Proteomes" id="UP000294498"/>
    </source>
</evidence>
<gene>
    <name evidence="2" type="ORF">EDB95_1261</name>
</gene>
<sequence>MATQGKNWKRWLGYQWLVDNMAYFLFLAALAIVYIYNGHYADKVSRNISRTSGELKELEYEYKTVKGEILLRSKESEVEKAVAPLGLKPLQTPPIPVKDTL</sequence>
<feature type="transmembrane region" description="Helical" evidence="1">
    <location>
        <begin position="20"/>
        <end position="37"/>
    </location>
</feature>
<organism evidence="2 3">
    <name type="scientific">Dinghuibacter silviterrae</name>
    <dbReference type="NCBI Taxonomy" id="1539049"/>
    <lineage>
        <taxon>Bacteria</taxon>
        <taxon>Pseudomonadati</taxon>
        <taxon>Bacteroidota</taxon>
        <taxon>Chitinophagia</taxon>
        <taxon>Chitinophagales</taxon>
        <taxon>Chitinophagaceae</taxon>
        <taxon>Dinghuibacter</taxon>
    </lineage>
</organism>
<keyword evidence="3" id="KW-1185">Reference proteome</keyword>
<dbReference type="RefSeq" id="WP_133991631.1">
    <property type="nucleotide sequence ID" value="NZ_SODV01000001.1"/>
</dbReference>
<evidence type="ECO:0000256" key="1">
    <source>
        <dbReference type="SAM" id="Phobius"/>
    </source>
</evidence>
<evidence type="ECO:0000313" key="2">
    <source>
        <dbReference type="EMBL" id="TDX00242.1"/>
    </source>
</evidence>
<keyword evidence="1" id="KW-0472">Membrane</keyword>
<keyword evidence="1" id="KW-1133">Transmembrane helix</keyword>
<comment type="caution">
    <text evidence="2">The sequence shown here is derived from an EMBL/GenBank/DDBJ whole genome shotgun (WGS) entry which is preliminary data.</text>
</comment>
<reference evidence="2 3" key="1">
    <citation type="submission" date="2019-03" db="EMBL/GenBank/DDBJ databases">
        <title>Genomic Encyclopedia of Type Strains, Phase IV (KMG-IV): sequencing the most valuable type-strain genomes for metagenomic binning, comparative biology and taxonomic classification.</title>
        <authorList>
            <person name="Goeker M."/>
        </authorList>
    </citation>
    <scope>NUCLEOTIDE SEQUENCE [LARGE SCALE GENOMIC DNA]</scope>
    <source>
        <strain evidence="2 3">DSM 100059</strain>
    </source>
</reference>
<dbReference type="InterPro" id="IPR045755">
    <property type="entry name" value="FtsL-like"/>
</dbReference>
<accession>A0A4R8DQ43</accession>
<dbReference type="Pfam" id="PF19579">
    <property type="entry name" value="FtsL_2"/>
    <property type="match status" value="1"/>
</dbReference>
<dbReference type="AlphaFoldDB" id="A0A4R8DQ43"/>
<proteinExistence type="predicted"/>
<name>A0A4R8DQ43_9BACT</name>